<keyword evidence="2" id="KW-0238">DNA-binding</keyword>
<dbReference type="GO" id="GO:0006355">
    <property type="term" value="P:regulation of DNA-templated transcription"/>
    <property type="evidence" value="ECO:0007669"/>
    <property type="project" value="InterPro"/>
</dbReference>
<dbReference type="GO" id="GO:0003677">
    <property type="term" value="F:DNA binding"/>
    <property type="evidence" value="ECO:0007669"/>
    <property type="project" value="UniProtKB-KW"/>
</dbReference>
<dbReference type="AlphaFoldDB" id="A0A8S0VHF1"/>
<accession>A0A8S0VHF1</accession>
<evidence type="ECO:0000256" key="1">
    <source>
        <dbReference type="ARBA" id="ARBA00023015"/>
    </source>
</evidence>
<protein>
    <submittedName>
        <fullName evidence="6">NAC transcription factor 29-like</fullName>
    </submittedName>
</protein>
<dbReference type="InterPro" id="IPR003441">
    <property type="entry name" value="NAC-dom"/>
</dbReference>
<dbReference type="PANTHER" id="PTHR31744">
    <property type="entry name" value="PROTEIN CUP-SHAPED COTYLEDON 2-RELATED"/>
    <property type="match status" value="1"/>
</dbReference>
<dbReference type="Gramene" id="OE9A005946T1">
    <property type="protein sequence ID" value="OE9A005946C1"/>
    <property type="gene ID" value="OE9A005946"/>
</dbReference>
<evidence type="ECO:0000259" key="5">
    <source>
        <dbReference type="PROSITE" id="PS51005"/>
    </source>
</evidence>
<dbReference type="GO" id="GO:0005634">
    <property type="term" value="C:nucleus"/>
    <property type="evidence" value="ECO:0007669"/>
    <property type="project" value="UniProtKB-ARBA"/>
</dbReference>
<proteinExistence type="predicted"/>
<gene>
    <name evidence="6" type="ORF">OLEA9_A005946</name>
</gene>
<dbReference type="Pfam" id="PF02365">
    <property type="entry name" value="NAM"/>
    <property type="match status" value="1"/>
</dbReference>
<dbReference type="EMBL" id="CACTIH010009321">
    <property type="protein sequence ID" value="CAA3029616.1"/>
    <property type="molecule type" value="Genomic_DNA"/>
</dbReference>
<evidence type="ECO:0000313" key="6">
    <source>
        <dbReference type="EMBL" id="CAA3029616.1"/>
    </source>
</evidence>
<dbReference type="PANTHER" id="PTHR31744:SF92">
    <property type="entry name" value="NAC DOMAIN-CONTAINING PROTEIN 87"/>
    <property type="match status" value="1"/>
</dbReference>
<name>A0A8S0VHF1_OLEEU</name>
<evidence type="ECO:0000313" key="7">
    <source>
        <dbReference type="Proteomes" id="UP000594638"/>
    </source>
</evidence>
<evidence type="ECO:0000256" key="4">
    <source>
        <dbReference type="ARBA" id="ARBA00023242"/>
    </source>
</evidence>
<dbReference type="SUPFAM" id="SSF101941">
    <property type="entry name" value="NAC domain"/>
    <property type="match status" value="1"/>
</dbReference>
<keyword evidence="7" id="KW-1185">Reference proteome</keyword>
<evidence type="ECO:0000256" key="2">
    <source>
        <dbReference type="ARBA" id="ARBA00023125"/>
    </source>
</evidence>
<evidence type="ECO:0000256" key="3">
    <source>
        <dbReference type="ARBA" id="ARBA00023163"/>
    </source>
</evidence>
<keyword evidence="4" id="KW-0539">Nucleus</keyword>
<keyword evidence="1" id="KW-0805">Transcription regulation</keyword>
<keyword evidence="3" id="KW-0804">Transcription</keyword>
<dbReference type="InterPro" id="IPR036093">
    <property type="entry name" value="NAC_dom_sf"/>
</dbReference>
<dbReference type="Proteomes" id="UP000594638">
    <property type="component" value="Unassembled WGS sequence"/>
</dbReference>
<dbReference type="Gene3D" id="2.170.150.80">
    <property type="entry name" value="NAC domain"/>
    <property type="match status" value="1"/>
</dbReference>
<dbReference type="PROSITE" id="PS51005">
    <property type="entry name" value="NAC"/>
    <property type="match status" value="1"/>
</dbReference>
<sequence>MEHENEEIRNGVGVNGYWQVTGENDETIKQNDETIGFRRTLEFYKGNPPNDDKTSWIMHEIRLNDQLATDDTELNDWIVCRIFHKDYRW</sequence>
<feature type="domain" description="NAC" evidence="5">
    <location>
        <begin position="1"/>
        <end position="85"/>
    </location>
</feature>
<dbReference type="OrthoDB" id="1114149at2759"/>
<reference evidence="6 7" key="1">
    <citation type="submission" date="2019-12" db="EMBL/GenBank/DDBJ databases">
        <authorList>
            <person name="Alioto T."/>
            <person name="Alioto T."/>
            <person name="Gomez Garrido J."/>
        </authorList>
    </citation>
    <scope>NUCLEOTIDE SEQUENCE [LARGE SCALE GENOMIC DNA]</scope>
</reference>
<comment type="caution">
    <text evidence="6">The sequence shown here is derived from an EMBL/GenBank/DDBJ whole genome shotgun (WGS) entry which is preliminary data.</text>
</comment>
<organism evidence="6 7">
    <name type="scientific">Olea europaea subsp. europaea</name>
    <dbReference type="NCBI Taxonomy" id="158383"/>
    <lineage>
        <taxon>Eukaryota</taxon>
        <taxon>Viridiplantae</taxon>
        <taxon>Streptophyta</taxon>
        <taxon>Embryophyta</taxon>
        <taxon>Tracheophyta</taxon>
        <taxon>Spermatophyta</taxon>
        <taxon>Magnoliopsida</taxon>
        <taxon>eudicotyledons</taxon>
        <taxon>Gunneridae</taxon>
        <taxon>Pentapetalae</taxon>
        <taxon>asterids</taxon>
        <taxon>lamiids</taxon>
        <taxon>Lamiales</taxon>
        <taxon>Oleaceae</taxon>
        <taxon>Oleeae</taxon>
        <taxon>Olea</taxon>
    </lineage>
</organism>